<feature type="compositionally biased region" description="Basic residues" evidence="1">
    <location>
        <begin position="77"/>
        <end position="89"/>
    </location>
</feature>
<evidence type="ECO:0000256" key="1">
    <source>
        <dbReference type="SAM" id="MobiDB-lite"/>
    </source>
</evidence>
<evidence type="ECO:0000313" key="2">
    <source>
        <dbReference type="EMBL" id="GBP60744.1"/>
    </source>
</evidence>
<organism evidence="2 3">
    <name type="scientific">Eumeta variegata</name>
    <name type="common">Bagworm moth</name>
    <name type="synonym">Eumeta japonica</name>
    <dbReference type="NCBI Taxonomy" id="151549"/>
    <lineage>
        <taxon>Eukaryota</taxon>
        <taxon>Metazoa</taxon>
        <taxon>Ecdysozoa</taxon>
        <taxon>Arthropoda</taxon>
        <taxon>Hexapoda</taxon>
        <taxon>Insecta</taxon>
        <taxon>Pterygota</taxon>
        <taxon>Neoptera</taxon>
        <taxon>Endopterygota</taxon>
        <taxon>Lepidoptera</taxon>
        <taxon>Glossata</taxon>
        <taxon>Ditrysia</taxon>
        <taxon>Tineoidea</taxon>
        <taxon>Psychidae</taxon>
        <taxon>Oiketicinae</taxon>
        <taxon>Eumeta</taxon>
    </lineage>
</organism>
<keyword evidence="3" id="KW-1185">Reference proteome</keyword>
<sequence length="109" mass="12321">MMNGRPSMRRGAGARAAGPPKVYEVFVHYGGRLRFLNDFRRPRGRRAGRGRTGERVAGAGRGSFNLAFNSVSESGRTGRRSLLRRRRKLRPEIPKILPGHRDSEETNLY</sequence>
<gene>
    <name evidence="2" type="ORF">EVAR_47482_1</name>
</gene>
<comment type="caution">
    <text evidence="2">The sequence shown here is derived from an EMBL/GenBank/DDBJ whole genome shotgun (WGS) entry which is preliminary data.</text>
</comment>
<feature type="region of interest" description="Disordered" evidence="1">
    <location>
        <begin position="71"/>
        <end position="109"/>
    </location>
</feature>
<dbReference type="AlphaFoldDB" id="A0A4C1XE92"/>
<dbReference type="Proteomes" id="UP000299102">
    <property type="component" value="Unassembled WGS sequence"/>
</dbReference>
<protein>
    <submittedName>
        <fullName evidence="2">Uncharacterized protein</fullName>
    </submittedName>
</protein>
<dbReference type="EMBL" id="BGZK01000794">
    <property type="protein sequence ID" value="GBP60744.1"/>
    <property type="molecule type" value="Genomic_DNA"/>
</dbReference>
<accession>A0A4C1XE92</accession>
<evidence type="ECO:0000313" key="3">
    <source>
        <dbReference type="Proteomes" id="UP000299102"/>
    </source>
</evidence>
<proteinExistence type="predicted"/>
<feature type="compositionally biased region" description="Basic and acidic residues" evidence="1">
    <location>
        <begin position="99"/>
        <end position="109"/>
    </location>
</feature>
<reference evidence="2 3" key="1">
    <citation type="journal article" date="2019" name="Commun. Biol.">
        <title>The bagworm genome reveals a unique fibroin gene that provides high tensile strength.</title>
        <authorList>
            <person name="Kono N."/>
            <person name="Nakamura H."/>
            <person name="Ohtoshi R."/>
            <person name="Tomita M."/>
            <person name="Numata K."/>
            <person name="Arakawa K."/>
        </authorList>
    </citation>
    <scope>NUCLEOTIDE SEQUENCE [LARGE SCALE GENOMIC DNA]</scope>
</reference>
<name>A0A4C1XE92_EUMVA</name>